<proteinExistence type="predicted"/>
<sequence>MVFLDGSYIIGDSVPNRIPLAVSLFLCFVPQKSRTKLGIDFEKNLSDDVDSAKFAELMMGSGLCLRRLLTSPPVPIPQPLSRTNIFAINNQRNIIVGDHKLAEAPSPDPPARPIAKAHQIGSINLTWTIGVDLSPKTTRSVVSPSPDPPLKCSTSSRRTAFLQTS</sequence>
<comment type="caution">
    <text evidence="2">The sequence shown here is derived from an EMBL/GenBank/DDBJ whole genome shotgun (WGS) entry which is preliminary data.</text>
</comment>
<evidence type="ECO:0000256" key="1">
    <source>
        <dbReference type="SAM" id="MobiDB-lite"/>
    </source>
</evidence>
<dbReference type="AlphaFoldDB" id="A0AA88W5L9"/>
<protein>
    <submittedName>
        <fullName evidence="2">Uncharacterized protein</fullName>
    </submittedName>
</protein>
<gene>
    <name evidence="2" type="ORF">RJ639_006238</name>
</gene>
<reference evidence="2" key="1">
    <citation type="submission" date="2022-12" db="EMBL/GenBank/DDBJ databases">
        <title>Draft genome assemblies for two species of Escallonia (Escalloniales).</title>
        <authorList>
            <person name="Chanderbali A."/>
            <person name="Dervinis C."/>
            <person name="Anghel I."/>
            <person name="Soltis D."/>
            <person name="Soltis P."/>
            <person name="Zapata F."/>
        </authorList>
    </citation>
    <scope>NUCLEOTIDE SEQUENCE</scope>
    <source>
        <strain evidence="2">UCBG64.0493</strain>
        <tissue evidence="2">Leaf</tissue>
    </source>
</reference>
<feature type="region of interest" description="Disordered" evidence="1">
    <location>
        <begin position="136"/>
        <end position="165"/>
    </location>
</feature>
<name>A0AA88W5L9_9ASTE</name>
<evidence type="ECO:0000313" key="3">
    <source>
        <dbReference type="Proteomes" id="UP001188597"/>
    </source>
</evidence>
<keyword evidence="3" id="KW-1185">Reference proteome</keyword>
<evidence type="ECO:0000313" key="2">
    <source>
        <dbReference type="EMBL" id="KAK3017450.1"/>
    </source>
</evidence>
<accession>A0AA88W5L9</accession>
<feature type="compositionally biased region" description="Polar residues" evidence="1">
    <location>
        <begin position="152"/>
        <end position="165"/>
    </location>
</feature>
<dbReference type="EMBL" id="JAVXUP010001002">
    <property type="protein sequence ID" value="KAK3017450.1"/>
    <property type="molecule type" value="Genomic_DNA"/>
</dbReference>
<dbReference type="Proteomes" id="UP001188597">
    <property type="component" value="Unassembled WGS sequence"/>
</dbReference>
<organism evidence="2 3">
    <name type="scientific">Escallonia herrerae</name>
    <dbReference type="NCBI Taxonomy" id="1293975"/>
    <lineage>
        <taxon>Eukaryota</taxon>
        <taxon>Viridiplantae</taxon>
        <taxon>Streptophyta</taxon>
        <taxon>Embryophyta</taxon>
        <taxon>Tracheophyta</taxon>
        <taxon>Spermatophyta</taxon>
        <taxon>Magnoliopsida</taxon>
        <taxon>eudicotyledons</taxon>
        <taxon>Gunneridae</taxon>
        <taxon>Pentapetalae</taxon>
        <taxon>asterids</taxon>
        <taxon>campanulids</taxon>
        <taxon>Escalloniales</taxon>
        <taxon>Escalloniaceae</taxon>
        <taxon>Escallonia</taxon>
    </lineage>
</organism>